<dbReference type="FunCoup" id="A0A1W4XB03">
    <property type="interactions" value="395"/>
</dbReference>
<dbReference type="KEGG" id="apln:108742478"/>
<dbReference type="RefSeq" id="XP_018333214.1">
    <property type="nucleotide sequence ID" value="XM_018477712.2"/>
</dbReference>
<dbReference type="InParanoid" id="A0A1W4XB03"/>
<dbReference type="GO" id="GO:0005737">
    <property type="term" value="C:cytoplasm"/>
    <property type="evidence" value="ECO:0007669"/>
    <property type="project" value="TreeGrafter"/>
</dbReference>
<dbReference type="SUPFAM" id="SSF103107">
    <property type="entry name" value="Hypothetical protein c14orf129, hspc210"/>
    <property type="match status" value="1"/>
</dbReference>
<dbReference type="InterPro" id="IPR023231">
    <property type="entry name" value="GSKIP_dom_sf"/>
</dbReference>
<comment type="similarity">
    <text evidence="1">Belongs to the GSKIP family.</text>
</comment>
<evidence type="ECO:0000259" key="2">
    <source>
        <dbReference type="Pfam" id="PF05303"/>
    </source>
</evidence>
<dbReference type="Pfam" id="PF05303">
    <property type="entry name" value="GSKIP_dom"/>
    <property type="match status" value="1"/>
</dbReference>
<evidence type="ECO:0000313" key="3">
    <source>
        <dbReference type="Proteomes" id="UP000192223"/>
    </source>
</evidence>
<gene>
    <name evidence="4" type="primary">LOC108742478</name>
</gene>
<dbReference type="GO" id="GO:0051018">
    <property type="term" value="F:protein kinase A binding"/>
    <property type="evidence" value="ECO:0007669"/>
    <property type="project" value="TreeGrafter"/>
</dbReference>
<proteinExistence type="inferred from homology"/>
<dbReference type="InterPro" id="IPR007967">
    <property type="entry name" value="GSKIP_dom"/>
</dbReference>
<dbReference type="OrthoDB" id="5804279at2759"/>
<protein>
    <submittedName>
        <fullName evidence="4">GSK3-beta interaction protein-like</fullName>
    </submittedName>
</protein>
<dbReference type="Proteomes" id="UP000192223">
    <property type="component" value="Unplaced"/>
</dbReference>
<dbReference type="AlphaFoldDB" id="A0A1W4XB03"/>
<dbReference type="GeneID" id="108742478"/>
<feature type="domain" description="GSKIP" evidence="2">
    <location>
        <begin position="15"/>
        <end position="115"/>
    </location>
</feature>
<dbReference type="Gene3D" id="3.30.2280.10">
    <property type="entry name" value="Hypothetical protein (hspc210)"/>
    <property type="match status" value="1"/>
</dbReference>
<evidence type="ECO:0000313" key="4">
    <source>
        <dbReference type="RefSeq" id="XP_018333214.1"/>
    </source>
</evidence>
<evidence type="ECO:0000256" key="1">
    <source>
        <dbReference type="ARBA" id="ARBA00009571"/>
    </source>
</evidence>
<dbReference type="PANTHER" id="PTHR12490:SF4">
    <property type="entry name" value="GSK3B-INTERACTING PROTEIN"/>
    <property type="match status" value="1"/>
</dbReference>
<dbReference type="GO" id="GO:0019207">
    <property type="term" value="F:kinase regulator activity"/>
    <property type="evidence" value="ECO:0007669"/>
    <property type="project" value="TreeGrafter"/>
</dbReference>
<dbReference type="PANTHER" id="PTHR12490">
    <property type="entry name" value="GSK3B-INTERACTING PROTEIN"/>
    <property type="match status" value="1"/>
</dbReference>
<sequence length="118" mass="12937">MSDVTELVLDSESWKLEAEAVIGDIKDHVNEIKICDKLASTNQTIFFNIETLEGNKVCVELSSFGFRVVGSNYDATDLSDNQTECFETPYSLLSSISAGFANSFGNSLAEKLNTLNNI</sequence>
<accession>A0A1W4XB03</accession>
<dbReference type="InterPro" id="IPR037395">
    <property type="entry name" value="GSKIP"/>
</dbReference>
<reference evidence="4" key="1">
    <citation type="submission" date="2025-08" db="UniProtKB">
        <authorList>
            <consortium name="RefSeq"/>
        </authorList>
    </citation>
    <scope>IDENTIFICATION</scope>
    <source>
        <tissue evidence="4">Entire body</tissue>
    </source>
</reference>
<keyword evidence="3" id="KW-1185">Reference proteome</keyword>
<name>A0A1W4XB03_AGRPL</name>
<organism evidence="3 4">
    <name type="scientific">Agrilus planipennis</name>
    <name type="common">Emerald ash borer</name>
    <name type="synonym">Agrilus marcopoli</name>
    <dbReference type="NCBI Taxonomy" id="224129"/>
    <lineage>
        <taxon>Eukaryota</taxon>
        <taxon>Metazoa</taxon>
        <taxon>Ecdysozoa</taxon>
        <taxon>Arthropoda</taxon>
        <taxon>Hexapoda</taxon>
        <taxon>Insecta</taxon>
        <taxon>Pterygota</taxon>
        <taxon>Neoptera</taxon>
        <taxon>Endopterygota</taxon>
        <taxon>Coleoptera</taxon>
        <taxon>Polyphaga</taxon>
        <taxon>Elateriformia</taxon>
        <taxon>Buprestoidea</taxon>
        <taxon>Buprestidae</taxon>
        <taxon>Agrilinae</taxon>
        <taxon>Agrilus</taxon>
    </lineage>
</organism>
<dbReference type="GO" id="GO:0060828">
    <property type="term" value="P:regulation of canonical Wnt signaling pathway"/>
    <property type="evidence" value="ECO:0007669"/>
    <property type="project" value="InterPro"/>
</dbReference>